<evidence type="ECO:0000259" key="1">
    <source>
        <dbReference type="PROSITE" id="PS50943"/>
    </source>
</evidence>
<dbReference type="PROSITE" id="PS50943">
    <property type="entry name" value="HTH_CROC1"/>
    <property type="match status" value="1"/>
</dbReference>
<accession>A0A2W4C361</accession>
<keyword evidence="3" id="KW-1185">Reference proteome</keyword>
<dbReference type="EMBL" id="PCDP01000076">
    <property type="protein sequence ID" value="PZM08082.1"/>
    <property type="molecule type" value="Genomic_DNA"/>
</dbReference>
<dbReference type="Pfam" id="PF13560">
    <property type="entry name" value="HTH_31"/>
    <property type="match status" value="1"/>
</dbReference>
<proteinExistence type="predicted"/>
<dbReference type="Gene3D" id="1.10.260.40">
    <property type="entry name" value="lambda repressor-like DNA-binding domains"/>
    <property type="match status" value="1"/>
</dbReference>
<feature type="domain" description="HTH cro/C1-type" evidence="1">
    <location>
        <begin position="10"/>
        <end position="64"/>
    </location>
</feature>
<dbReference type="InterPro" id="IPR010982">
    <property type="entry name" value="Lambda_DNA-bd_dom_sf"/>
</dbReference>
<dbReference type="Proteomes" id="UP000248925">
    <property type="component" value="Unassembled WGS sequence"/>
</dbReference>
<dbReference type="InterPro" id="IPR001387">
    <property type="entry name" value="Cro/C1-type_HTH"/>
</dbReference>
<dbReference type="SMART" id="SM00530">
    <property type="entry name" value="HTH_XRE"/>
    <property type="match status" value="1"/>
</dbReference>
<dbReference type="AlphaFoldDB" id="A0A2W4C361"/>
<name>A0A2W4C361_9HYPH</name>
<protein>
    <submittedName>
        <fullName evidence="2">Transcriptional regulator</fullName>
    </submittedName>
</protein>
<evidence type="ECO:0000313" key="3">
    <source>
        <dbReference type="Proteomes" id="UP000248925"/>
    </source>
</evidence>
<organism evidence="2 3">
    <name type="scientific">Rhizobium tubonense</name>
    <dbReference type="NCBI Taxonomy" id="484088"/>
    <lineage>
        <taxon>Bacteria</taxon>
        <taxon>Pseudomonadati</taxon>
        <taxon>Pseudomonadota</taxon>
        <taxon>Alphaproteobacteria</taxon>
        <taxon>Hyphomicrobiales</taxon>
        <taxon>Rhizobiaceae</taxon>
        <taxon>Rhizobium/Agrobacterium group</taxon>
        <taxon>Rhizobium</taxon>
    </lineage>
</organism>
<dbReference type="GO" id="GO:0003677">
    <property type="term" value="F:DNA binding"/>
    <property type="evidence" value="ECO:0007669"/>
    <property type="project" value="InterPro"/>
</dbReference>
<evidence type="ECO:0000313" key="2">
    <source>
        <dbReference type="EMBL" id="PZM08082.1"/>
    </source>
</evidence>
<dbReference type="CDD" id="cd00093">
    <property type="entry name" value="HTH_XRE"/>
    <property type="match status" value="1"/>
</dbReference>
<gene>
    <name evidence="2" type="ORF">CPY51_30535</name>
</gene>
<dbReference type="RefSeq" id="WP_111164123.1">
    <property type="nucleotide sequence ID" value="NZ_PCDP01000076.1"/>
</dbReference>
<reference evidence="2 3" key="1">
    <citation type="journal article" date="2018" name="Sci. Rep.">
        <title>Rhizobium tumorigenes sp. nov., a novel plant tumorigenic bacterium isolated from cane gall tumors on thornless blackberry.</title>
        <authorList>
            <person name="Kuzmanovi N."/>
            <person name="Smalla K."/>
            <person name="Gronow S."/>
            <person name="PuBawska J."/>
        </authorList>
    </citation>
    <scope>NUCLEOTIDE SEQUENCE [LARGE SCALE GENOMIC DNA]</scope>
    <source>
        <strain evidence="2 3">CCBAU 85046</strain>
    </source>
</reference>
<dbReference type="SUPFAM" id="SSF47413">
    <property type="entry name" value="lambda repressor-like DNA-binding domains"/>
    <property type="match status" value="1"/>
</dbReference>
<dbReference type="OrthoDB" id="9792093at2"/>
<sequence>MIQGVDFSRFRILREAKKMSQAEVADLADISQGKVSIIEAGKANPEVTTLNAICAALDAELILVPRRIGGDVRNLVDRHLNRHVTPVGAVMSVRDEVFIPDPKD</sequence>
<comment type="caution">
    <text evidence="2">The sequence shown here is derived from an EMBL/GenBank/DDBJ whole genome shotgun (WGS) entry which is preliminary data.</text>
</comment>